<comment type="subunit">
    <text evidence="8">Homodimer.</text>
</comment>
<keyword evidence="12" id="KW-1185">Reference proteome</keyword>
<keyword evidence="2 8" id="KW-0444">Lipid biosynthesis</keyword>
<dbReference type="InterPro" id="IPR013747">
    <property type="entry name" value="ACP_syn_III_C"/>
</dbReference>
<feature type="active site" evidence="8">
    <location>
        <position position="246"/>
    </location>
</feature>
<dbReference type="HAMAP" id="MF_01815">
    <property type="entry name" value="FabH"/>
    <property type="match status" value="1"/>
</dbReference>
<dbReference type="NCBIfam" id="TIGR00747">
    <property type="entry name" value="fabH"/>
    <property type="match status" value="1"/>
</dbReference>
<name>A0ABY7ARP0_9ALTE</name>
<accession>A0ABY7ARP0</accession>
<comment type="similarity">
    <text evidence="1 8">Belongs to the thiolase-like superfamily. FabH family.</text>
</comment>
<evidence type="ECO:0000313" key="12">
    <source>
        <dbReference type="Proteomes" id="UP001163726"/>
    </source>
</evidence>
<organism evidence="11 12">
    <name type="scientific">Catenovulum adriaticum</name>
    <dbReference type="NCBI Taxonomy" id="2984846"/>
    <lineage>
        <taxon>Bacteria</taxon>
        <taxon>Pseudomonadati</taxon>
        <taxon>Pseudomonadota</taxon>
        <taxon>Gammaproteobacteria</taxon>
        <taxon>Alteromonadales</taxon>
        <taxon>Alteromonadaceae</taxon>
        <taxon>Catenovulum</taxon>
    </lineage>
</organism>
<keyword evidence="8" id="KW-0012">Acyltransferase</keyword>
<feature type="active site" evidence="8">
    <location>
        <position position="276"/>
    </location>
</feature>
<comment type="subcellular location">
    <subcellularLocation>
        <location evidence="8">Cytoplasm</location>
    </subcellularLocation>
</comment>
<dbReference type="EC" id="2.3.1.180" evidence="8"/>
<keyword evidence="7 8" id="KW-0511">Multifunctional enzyme</keyword>
<dbReference type="PANTHER" id="PTHR43091">
    <property type="entry name" value="3-OXOACYL-[ACYL-CARRIER-PROTEIN] SYNTHASE"/>
    <property type="match status" value="1"/>
</dbReference>
<protein>
    <recommendedName>
        <fullName evidence="8">Beta-ketoacyl-[acyl-carrier-protein] synthase III</fullName>
        <shortName evidence="8">Beta-ketoacyl-ACP synthase III</shortName>
        <shortName evidence="8">KAS III</shortName>
        <ecNumber evidence="8">2.3.1.180</ecNumber>
    </recommendedName>
    <alternativeName>
        <fullName evidence="8">3-oxoacyl-[acyl-carrier-protein] synthase 3</fullName>
    </alternativeName>
    <alternativeName>
        <fullName evidence="8">3-oxoacyl-[acyl-carrier-protein] synthase III</fullName>
    </alternativeName>
</protein>
<dbReference type="NCBIfam" id="NF006829">
    <property type="entry name" value="PRK09352.1"/>
    <property type="match status" value="1"/>
</dbReference>
<comment type="function">
    <text evidence="8">Catalyzes the condensation reaction of fatty acid synthesis by the addition to an acyl acceptor of two carbons from malonyl-ACP. Catalyzes the first condensation reaction which initiates fatty acid synthesis and may therefore play a role in governing the total rate of fatty acid production. Possesses both acetoacetyl-ACP synthase and acetyl transacylase activities. Its substrate specificity determines the biosynthesis of branched-chain and/or straight-chain of fatty acids.</text>
</comment>
<evidence type="ECO:0000256" key="4">
    <source>
        <dbReference type="ARBA" id="ARBA00022832"/>
    </source>
</evidence>
<comment type="domain">
    <text evidence="8">The last Arg residue of the ACP-binding site is essential for the weak association between ACP/AcpP and FabH.</text>
</comment>
<evidence type="ECO:0000256" key="2">
    <source>
        <dbReference type="ARBA" id="ARBA00022516"/>
    </source>
</evidence>
<reference evidence="11" key="1">
    <citation type="submission" date="2022-10" db="EMBL/GenBank/DDBJ databases">
        <title>Catenovulum adriacola sp. nov. isolated in the Harbour of Susak.</title>
        <authorList>
            <person name="Schoch T."/>
            <person name="Reich S.J."/>
            <person name="Stoeferle S."/>
            <person name="Flaiz M."/>
            <person name="Kazda M."/>
            <person name="Riedel C.U."/>
            <person name="Duerre P."/>
        </authorList>
    </citation>
    <scope>NUCLEOTIDE SEQUENCE</scope>
    <source>
        <strain evidence="11">TS8</strain>
    </source>
</reference>
<gene>
    <name evidence="8" type="primary">fabH</name>
    <name evidence="11" type="ORF">OLW01_04210</name>
</gene>
<dbReference type="PANTHER" id="PTHR43091:SF1">
    <property type="entry name" value="BETA-KETOACYL-[ACYL-CARRIER-PROTEIN] SYNTHASE III, CHLOROPLASTIC"/>
    <property type="match status" value="1"/>
</dbReference>
<feature type="domain" description="Beta-ketoacyl-[acyl-carrier-protein] synthase III C-terminal" evidence="9">
    <location>
        <begin position="230"/>
        <end position="319"/>
    </location>
</feature>
<dbReference type="Pfam" id="PF08541">
    <property type="entry name" value="ACP_syn_III_C"/>
    <property type="match status" value="1"/>
</dbReference>
<dbReference type="InterPro" id="IPR016039">
    <property type="entry name" value="Thiolase-like"/>
</dbReference>
<dbReference type="EMBL" id="CP109965">
    <property type="protein sequence ID" value="WAJ71014.1"/>
    <property type="molecule type" value="Genomic_DNA"/>
</dbReference>
<keyword evidence="8" id="KW-0963">Cytoplasm</keyword>
<feature type="active site" evidence="8">
    <location>
        <position position="112"/>
    </location>
</feature>
<dbReference type="SUPFAM" id="SSF53901">
    <property type="entry name" value="Thiolase-like"/>
    <property type="match status" value="1"/>
</dbReference>
<evidence type="ECO:0000256" key="8">
    <source>
        <dbReference type="HAMAP-Rule" id="MF_01815"/>
    </source>
</evidence>
<dbReference type="Pfam" id="PF08545">
    <property type="entry name" value="ACP_syn_III"/>
    <property type="match status" value="1"/>
</dbReference>
<evidence type="ECO:0000256" key="7">
    <source>
        <dbReference type="ARBA" id="ARBA00023268"/>
    </source>
</evidence>
<dbReference type="InterPro" id="IPR013751">
    <property type="entry name" value="ACP_syn_III_N"/>
</dbReference>
<dbReference type="Gene3D" id="3.40.47.10">
    <property type="match status" value="1"/>
</dbReference>
<feature type="region of interest" description="ACP-binding" evidence="8">
    <location>
        <begin position="247"/>
        <end position="251"/>
    </location>
</feature>
<evidence type="ECO:0000259" key="10">
    <source>
        <dbReference type="Pfam" id="PF08545"/>
    </source>
</evidence>
<evidence type="ECO:0000256" key="3">
    <source>
        <dbReference type="ARBA" id="ARBA00022679"/>
    </source>
</evidence>
<proteinExistence type="inferred from homology"/>
<feature type="domain" description="Beta-ketoacyl-[acyl-carrier-protein] synthase III N-terminal" evidence="10">
    <location>
        <begin position="106"/>
        <end position="183"/>
    </location>
</feature>
<dbReference type="RefSeq" id="WP_268075479.1">
    <property type="nucleotide sequence ID" value="NZ_CP109965.1"/>
</dbReference>
<keyword evidence="4 8" id="KW-0276">Fatty acid metabolism</keyword>
<keyword evidence="5 8" id="KW-0443">Lipid metabolism</keyword>
<comment type="pathway">
    <text evidence="8">Lipid metabolism; fatty acid biosynthesis.</text>
</comment>
<sequence length="319" mass="34331">MYSKIIGTGSYFPEQVRTNADLEKMVETSHDWIVERTGICERRIAGPDENVATMGHQAALKALEAANLQASDIDLIISATTSWEKALPSAACEIQNLLGLPGVPAFDVGAACAGFCYGLSVADQYIKAGTAKRVLVVGTDALTRLLDPKDRTMIVLFGDAAGACILEASEDAGIMSTHIHADGRFADLLGADLPTRGIEASVHEAYGYMKGNEVFKVAVTKLSEIVEETLKANNLEKSEIDWLVPHQANYRIIKATAKKLNMTMDRVVITLDKHGNTSAASVATALDEAIRDGRIQRGQTILLEAFGGGFTWASTLIKY</sequence>
<evidence type="ECO:0000256" key="1">
    <source>
        <dbReference type="ARBA" id="ARBA00008642"/>
    </source>
</evidence>
<evidence type="ECO:0000256" key="5">
    <source>
        <dbReference type="ARBA" id="ARBA00023098"/>
    </source>
</evidence>
<dbReference type="CDD" id="cd00830">
    <property type="entry name" value="KAS_III"/>
    <property type="match status" value="1"/>
</dbReference>
<dbReference type="InterPro" id="IPR004655">
    <property type="entry name" value="FabH"/>
</dbReference>
<evidence type="ECO:0000256" key="6">
    <source>
        <dbReference type="ARBA" id="ARBA00023160"/>
    </source>
</evidence>
<evidence type="ECO:0000259" key="9">
    <source>
        <dbReference type="Pfam" id="PF08541"/>
    </source>
</evidence>
<dbReference type="Proteomes" id="UP001163726">
    <property type="component" value="Chromosome"/>
</dbReference>
<keyword evidence="6 8" id="KW-0275">Fatty acid biosynthesis</keyword>
<comment type="catalytic activity">
    <reaction evidence="8">
        <text>malonyl-[ACP] + acetyl-CoA + H(+) = 3-oxobutanoyl-[ACP] + CO2 + CoA</text>
        <dbReference type="Rhea" id="RHEA:12080"/>
        <dbReference type="Rhea" id="RHEA-COMP:9623"/>
        <dbReference type="Rhea" id="RHEA-COMP:9625"/>
        <dbReference type="ChEBI" id="CHEBI:15378"/>
        <dbReference type="ChEBI" id="CHEBI:16526"/>
        <dbReference type="ChEBI" id="CHEBI:57287"/>
        <dbReference type="ChEBI" id="CHEBI:57288"/>
        <dbReference type="ChEBI" id="CHEBI:78449"/>
        <dbReference type="ChEBI" id="CHEBI:78450"/>
        <dbReference type="EC" id="2.3.1.180"/>
    </reaction>
</comment>
<keyword evidence="3 8" id="KW-0808">Transferase</keyword>
<evidence type="ECO:0000313" key="11">
    <source>
        <dbReference type="EMBL" id="WAJ71014.1"/>
    </source>
</evidence>